<proteinExistence type="predicted"/>
<name>A0A562NPQ9_9HYPH</name>
<dbReference type="EMBL" id="VLKT01000023">
    <property type="protein sequence ID" value="TWI34060.1"/>
    <property type="molecule type" value="Genomic_DNA"/>
</dbReference>
<keyword evidence="2" id="KW-1185">Reference proteome</keyword>
<accession>A0A562NPQ9</accession>
<organism evidence="1 2">
    <name type="scientific">Mesorhizobium tianshanense</name>
    <dbReference type="NCBI Taxonomy" id="39844"/>
    <lineage>
        <taxon>Bacteria</taxon>
        <taxon>Pseudomonadati</taxon>
        <taxon>Pseudomonadota</taxon>
        <taxon>Alphaproteobacteria</taxon>
        <taxon>Hyphomicrobiales</taxon>
        <taxon>Phyllobacteriaceae</taxon>
        <taxon>Mesorhizobium</taxon>
    </lineage>
</organism>
<evidence type="ECO:0000313" key="2">
    <source>
        <dbReference type="Proteomes" id="UP000317122"/>
    </source>
</evidence>
<reference evidence="1 2" key="1">
    <citation type="journal article" date="2015" name="Stand. Genomic Sci.">
        <title>Genomic Encyclopedia of Bacterial and Archaeal Type Strains, Phase III: the genomes of soil and plant-associated and newly described type strains.</title>
        <authorList>
            <person name="Whitman W.B."/>
            <person name="Woyke T."/>
            <person name="Klenk H.P."/>
            <person name="Zhou Y."/>
            <person name="Lilburn T.G."/>
            <person name="Beck B.J."/>
            <person name="De Vos P."/>
            <person name="Vandamme P."/>
            <person name="Eisen J.A."/>
            <person name="Garrity G."/>
            <person name="Hugenholtz P."/>
            <person name="Kyrpides N.C."/>
        </authorList>
    </citation>
    <scope>NUCLEOTIDE SEQUENCE [LARGE SCALE GENOMIC DNA]</scope>
    <source>
        <strain evidence="1 2">CGMCC 1.2546</strain>
    </source>
</reference>
<protein>
    <submittedName>
        <fullName evidence="1">Uncharacterized protein</fullName>
    </submittedName>
</protein>
<dbReference type="AlphaFoldDB" id="A0A562NPQ9"/>
<dbReference type="Proteomes" id="UP000317122">
    <property type="component" value="Unassembled WGS sequence"/>
</dbReference>
<sequence length="104" mass="11326">MAATMWLNSSHRAIVGITAYLCGRFREVLFGVSGMNLLAALPAITRRHASRVLKGWVAGASGGRSCGEVFQVASVPMEIDAYWEYRTNCSCSRRNRGDGQLPCS</sequence>
<comment type="caution">
    <text evidence="1">The sequence shown here is derived from an EMBL/GenBank/DDBJ whole genome shotgun (WGS) entry which is preliminary data.</text>
</comment>
<gene>
    <name evidence="1" type="ORF">IQ26_03818</name>
</gene>
<evidence type="ECO:0000313" key="1">
    <source>
        <dbReference type="EMBL" id="TWI34060.1"/>
    </source>
</evidence>